<dbReference type="InterPro" id="IPR036443">
    <property type="entry name" value="Znf_RanBP2_sf"/>
</dbReference>
<keyword evidence="8 22" id="KW-0863">Zinc-finger</keyword>
<evidence type="ECO:0000256" key="19">
    <source>
        <dbReference type="ARBA" id="ARBA00081871"/>
    </source>
</evidence>
<evidence type="ECO:0000256" key="16">
    <source>
        <dbReference type="ARBA" id="ARBA00023295"/>
    </source>
</evidence>
<keyword evidence="12" id="KW-0234">DNA repair</keyword>
<evidence type="ECO:0000256" key="15">
    <source>
        <dbReference type="ARBA" id="ARBA00023268"/>
    </source>
</evidence>
<dbReference type="GO" id="GO:0140078">
    <property type="term" value="F:class I DNA-(apurinic or apyrimidinic site) endonuclease activity"/>
    <property type="evidence" value="ECO:0007669"/>
    <property type="project" value="UniProtKB-EC"/>
</dbReference>
<evidence type="ECO:0000256" key="18">
    <source>
        <dbReference type="ARBA" id="ARBA00073168"/>
    </source>
</evidence>
<dbReference type="Gene3D" id="2.30.30.380">
    <property type="entry name" value="Zn-finger domain of Sec23/24"/>
    <property type="match status" value="1"/>
</dbReference>
<keyword evidence="5" id="KW-0479">Metal-binding</keyword>
<dbReference type="Gene3D" id="1.10.8.50">
    <property type="match status" value="1"/>
</dbReference>
<comment type="catalytic activity">
    <reaction evidence="17">
        <text>2'-deoxyribonucleotide-(2'-deoxyribose 5'-phosphate)-2'-deoxyribonucleotide-DNA = a 3'-end 2'-deoxyribonucleotide-(2,3-dehydro-2,3-deoxyribose 5'-phosphate)-DNA + a 5'-end 5'-phospho-2'-deoxyribonucleoside-DNA + H(+)</text>
        <dbReference type="Rhea" id="RHEA:66592"/>
        <dbReference type="Rhea" id="RHEA-COMP:13180"/>
        <dbReference type="Rhea" id="RHEA-COMP:16897"/>
        <dbReference type="Rhea" id="RHEA-COMP:17067"/>
        <dbReference type="ChEBI" id="CHEBI:15378"/>
        <dbReference type="ChEBI" id="CHEBI:136412"/>
        <dbReference type="ChEBI" id="CHEBI:157695"/>
        <dbReference type="ChEBI" id="CHEBI:167181"/>
        <dbReference type="EC" id="4.2.99.18"/>
    </reaction>
</comment>
<evidence type="ECO:0000256" key="20">
    <source>
        <dbReference type="ARBA" id="ARBA00082922"/>
    </source>
</evidence>
<evidence type="ECO:0000256" key="6">
    <source>
        <dbReference type="ARBA" id="ARBA00022737"/>
    </source>
</evidence>
<gene>
    <name evidence="27" type="ORF">Baya_9882</name>
</gene>
<keyword evidence="27" id="KW-0540">Nuclease</keyword>
<dbReference type="Pfam" id="PF06831">
    <property type="entry name" value="H2TH"/>
    <property type="match status" value="1"/>
</dbReference>
<dbReference type="PROSITE" id="PS50199">
    <property type="entry name" value="ZF_RANBP2_2"/>
    <property type="match status" value="1"/>
</dbReference>
<dbReference type="Proteomes" id="UP000319801">
    <property type="component" value="Unassembled WGS sequence"/>
</dbReference>
<feature type="domain" description="GRF-type" evidence="26">
    <location>
        <begin position="331"/>
        <end position="373"/>
    </location>
</feature>
<dbReference type="PANTHER" id="PTHR22993:SF10">
    <property type="entry name" value="ENDONUCLEASE 8-LIKE 3"/>
    <property type="match status" value="1"/>
</dbReference>
<dbReference type="SUPFAM" id="SSF46946">
    <property type="entry name" value="S13-like H2TH domain"/>
    <property type="match status" value="1"/>
</dbReference>
<evidence type="ECO:0000256" key="1">
    <source>
        <dbReference type="ARBA" id="ARBA00004123"/>
    </source>
</evidence>
<reference evidence="27 28" key="1">
    <citation type="journal article" date="2019" name="Genome Biol. Evol.">
        <title>Whole-Genome Sequencing of the Giant Devil Catfish, Bagarius yarrelli.</title>
        <authorList>
            <person name="Jiang W."/>
            <person name="Lv Y."/>
            <person name="Cheng L."/>
            <person name="Yang K."/>
            <person name="Chao B."/>
            <person name="Wang X."/>
            <person name="Li Y."/>
            <person name="Pan X."/>
            <person name="You X."/>
            <person name="Zhang Y."/>
            <person name="Yang J."/>
            <person name="Li J."/>
            <person name="Zhang X."/>
            <person name="Liu S."/>
            <person name="Sun C."/>
            <person name="Yang J."/>
            <person name="Shi Q."/>
        </authorList>
    </citation>
    <scope>NUCLEOTIDE SEQUENCE [LARGE SCALE GENOMIC DNA]</scope>
    <source>
        <strain evidence="27">JWS20170419001</strain>
        <tissue evidence="27">Muscle</tissue>
    </source>
</reference>
<keyword evidence="4" id="KW-0158">Chromosome</keyword>
<dbReference type="Pfam" id="PF06839">
    <property type="entry name" value="Zn_ribbon_GRF"/>
    <property type="match status" value="2"/>
</dbReference>
<evidence type="ECO:0000256" key="7">
    <source>
        <dbReference type="ARBA" id="ARBA00022763"/>
    </source>
</evidence>
<keyword evidence="13" id="KW-0456">Lyase</keyword>
<dbReference type="SMART" id="SM01232">
    <property type="entry name" value="H2TH"/>
    <property type="match status" value="1"/>
</dbReference>
<comment type="caution">
    <text evidence="27">The sequence shown here is derived from an EMBL/GenBank/DDBJ whole genome shotgun (WGS) entry which is preliminary data.</text>
</comment>
<evidence type="ECO:0000313" key="27">
    <source>
        <dbReference type="EMBL" id="TSO15236.1"/>
    </source>
</evidence>
<dbReference type="AlphaFoldDB" id="A0A556U8W5"/>
<feature type="domain" description="RanBP2-type" evidence="24">
    <location>
        <begin position="158"/>
        <end position="187"/>
    </location>
</feature>
<evidence type="ECO:0000256" key="22">
    <source>
        <dbReference type="PROSITE-ProRule" id="PRU00322"/>
    </source>
</evidence>
<dbReference type="GO" id="GO:0008270">
    <property type="term" value="F:zinc ion binding"/>
    <property type="evidence" value="ECO:0007669"/>
    <property type="project" value="UniProtKB-KW"/>
</dbReference>
<evidence type="ECO:0000256" key="4">
    <source>
        <dbReference type="ARBA" id="ARBA00022454"/>
    </source>
</evidence>
<keyword evidence="11" id="KW-0238">DNA-binding</keyword>
<comment type="subcellular location">
    <subcellularLocation>
        <location evidence="2">Chromosome</location>
    </subcellularLocation>
    <subcellularLocation>
        <location evidence="1">Nucleus</location>
    </subcellularLocation>
</comment>
<evidence type="ECO:0000259" key="25">
    <source>
        <dbReference type="PROSITE" id="PS51066"/>
    </source>
</evidence>
<organism evidence="27 28">
    <name type="scientific">Bagarius yarrelli</name>
    <name type="common">Goonch</name>
    <name type="synonym">Bagrus yarrelli</name>
    <dbReference type="NCBI Taxonomy" id="175774"/>
    <lineage>
        <taxon>Eukaryota</taxon>
        <taxon>Metazoa</taxon>
        <taxon>Chordata</taxon>
        <taxon>Craniata</taxon>
        <taxon>Vertebrata</taxon>
        <taxon>Euteleostomi</taxon>
        <taxon>Actinopterygii</taxon>
        <taxon>Neopterygii</taxon>
        <taxon>Teleostei</taxon>
        <taxon>Ostariophysi</taxon>
        <taxon>Siluriformes</taxon>
        <taxon>Sisoridae</taxon>
        <taxon>Sisorinae</taxon>
        <taxon>Bagarius</taxon>
    </lineage>
</organism>
<evidence type="ECO:0000256" key="13">
    <source>
        <dbReference type="ARBA" id="ARBA00023239"/>
    </source>
</evidence>
<dbReference type="InterPro" id="IPR001876">
    <property type="entry name" value="Znf_RanBP2"/>
</dbReference>
<name>A0A556U8W5_BAGYA</name>
<feature type="region of interest" description="Disordered" evidence="23">
    <location>
        <begin position="205"/>
        <end position="272"/>
    </location>
</feature>
<dbReference type="EMBL" id="VCAZ01000064">
    <property type="protein sequence ID" value="TSO15236.1"/>
    <property type="molecule type" value="Genomic_DNA"/>
</dbReference>
<dbReference type="InterPro" id="IPR000214">
    <property type="entry name" value="Znf_DNA_glyclase/AP_lyase"/>
</dbReference>
<evidence type="ECO:0000256" key="14">
    <source>
        <dbReference type="ARBA" id="ARBA00023242"/>
    </source>
</evidence>
<evidence type="ECO:0000256" key="12">
    <source>
        <dbReference type="ARBA" id="ARBA00023204"/>
    </source>
</evidence>
<keyword evidence="27" id="KW-0255">Endonuclease</keyword>
<dbReference type="GO" id="GO:0006284">
    <property type="term" value="P:base-excision repair"/>
    <property type="evidence" value="ECO:0007669"/>
    <property type="project" value="InterPro"/>
</dbReference>
<sequence length="374" mass="41838">MACLDVCSPSFSVCAALEAVCRESTRSVCDVLLDQSVLPGIGNIIKNEALFLTALHPAVRVNQLQPELVRHLVKMTRDFTLLFYQCRKQGSALQKHCKVYKCSRCAQCSGAVSVCRLGNDNRMTYFCSQCQTKDSTEIDIRRTSLKPEHNIKHVAMKQEEEWSCDLCTLINRGAVKFCEACMSPQAQDTVKPVFGDKTLVLSDLGSEPRSGARLRSDSSTAGIRTQPTGPPSAKQASSGFPSIPTKRRRTEMEELRSTTGGKRKDKNQHMSSNVTASLPTIPCCTTHRCPAVIRVVTKDGDNKGRHFYTCSLPRGAQCNFFEWADLHFPMCHHGKRTLMRGVLKLGPNNGRRFYTCPMKQGKQCEFFRWVEQSQ</sequence>
<evidence type="ECO:0000256" key="8">
    <source>
        <dbReference type="ARBA" id="ARBA00022771"/>
    </source>
</evidence>
<dbReference type="GO" id="GO:0019104">
    <property type="term" value="F:DNA N-glycosylase activity"/>
    <property type="evidence" value="ECO:0007669"/>
    <property type="project" value="TreeGrafter"/>
</dbReference>
<keyword evidence="10" id="KW-0862">Zinc</keyword>
<evidence type="ECO:0000256" key="2">
    <source>
        <dbReference type="ARBA" id="ARBA00004286"/>
    </source>
</evidence>
<keyword evidence="7" id="KW-0227">DNA damage</keyword>
<dbReference type="InterPro" id="IPR010979">
    <property type="entry name" value="Ribosomal_uS13-like_H2TH"/>
</dbReference>
<dbReference type="InterPro" id="IPR015887">
    <property type="entry name" value="DNA_glyclase_Znf_dom_DNA_BS"/>
</dbReference>
<evidence type="ECO:0000256" key="3">
    <source>
        <dbReference type="ARBA" id="ARBA00012720"/>
    </source>
</evidence>
<evidence type="ECO:0000313" key="28">
    <source>
        <dbReference type="Proteomes" id="UP000319801"/>
    </source>
</evidence>
<dbReference type="PROSITE" id="PS51066">
    <property type="entry name" value="ZF_FPG_2"/>
    <property type="match status" value="1"/>
</dbReference>
<dbReference type="GO" id="GO:0005654">
    <property type="term" value="C:nucleoplasm"/>
    <property type="evidence" value="ECO:0007669"/>
    <property type="project" value="UniProtKB-ARBA"/>
</dbReference>
<dbReference type="InterPro" id="IPR015886">
    <property type="entry name" value="H2TH_FPG"/>
</dbReference>
<keyword evidence="9" id="KW-0378">Hydrolase</keyword>
<evidence type="ECO:0000259" key="26">
    <source>
        <dbReference type="PROSITE" id="PS51999"/>
    </source>
</evidence>
<dbReference type="OrthoDB" id="498125at2759"/>
<evidence type="ECO:0000256" key="11">
    <source>
        <dbReference type="ARBA" id="ARBA00023125"/>
    </source>
</evidence>
<evidence type="ECO:0000256" key="10">
    <source>
        <dbReference type="ARBA" id="ARBA00022833"/>
    </source>
</evidence>
<evidence type="ECO:0000259" key="24">
    <source>
        <dbReference type="PROSITE" id="PS50199"/>
    </source>
</evidence>
<feature type="domain" description="GRF-type" evidence="26">
    <location>
        <begin position="284"/>
        <end position="327"/>
    </location>
</feature>
<dbReference type="InterPro" id="IPR010666">
    <property type="entry name" value="Znf_GRF"/>
</dbReference>
<keyword evidence="15" id="KW-0511">Multifunctional enzyme</keyword>
<dbReference type="PROSITE" id="PS01358">
    <property type="entry name" value="ZF_RANBP2_1"/>
    <property type="match status" value="1"/>
</dbReference>
<evidence type="ECO:0000256" key="17">
    <source>
        <dbReference type="ARBA" id="ARBA00044632"/>
    </source>
</evidence>
<protein>
    <recommendedName>
        <fullName evidence="18">Endonuclease 8-like 3</fullName>
        <ecNumber evidence="3">4.2.99.18</ecNumber>
    </recommendedName>
    <alternativeName>
        <fullName evidence="19">DNA glycosylase/AP lyase Neil3</fullName>
    </alternativeName>
    <alternativeName>
        <fullName evidence="21">Endonuclease VIII-like 3</fullName>
    </alternativeName>
    <alternativeName>
        <fullName evidence="20">Nei-like protein 3</fullName>
    </alternativeName>
</protein>
<dbReference type="PROSITE" id="PS01242">
    <property type="entry name" value="ZF_FPG_1"/>
    <property type="match status" value="1"/>
</dbReference>
<dbReference type="GO" id="GO:0005694">
    <property type="term" value="C:chromosome"/>
    <property type="evidence" value="ECO:0007669"/>
    <property type="project" value="UniProtKB-SubCell"/>
</dbReference>
<evidence type="ECO:0000256" key="9">
    <source>
        <dbReference type="ARBA" id="ARBA00022801"/>
    </source>
</evidence>
<evidence type="ECO:0000256" key="23">
    <source>
        <dbReference type="SAM" id="MobiDB-lite"/>
    </source>
</evidence>
<dbReference type="PROSITE" id="PS51999">
    <property type="entry name" value="ZF_GRF"/>
    <property type="match status" value="2"/>
</dbReference>
<evidence type="ECO:0000256" key="5">
    <source>
        <dbReference type="ARBA" id="ARBA00022723"/>
    </source>
</evidence>
<accession>A0A556U8W5</accession>
<evidence type="ECO:0000256" key="21">
    <source>
        <dbReference type="ARBA" id="ARBA00083341"/>
    </source>
</evidence>
<keyword evidence="16" id="KW-0326">Glycosidase</keyword>
<dbReference type="PANTHER" id="PTHR22993">
    <property type="entry name" value="FORMAMIDOPYRIMIDINE-DNA GLYCOSYLASE"/>
    <property type="match status" value="1"/>
</dbReference>
<proteinExistence type="predicted"/>
<dbReference type="EC" id="4.2.99.18" evidence="3"/>
<keyword evidence="28" id="KW-1185">Reference proteome</keyword>
<dbReference type="SUPFAM" id="SSF90209">
    <property type="entry name" value="Ran binding protein zinc finger-like"/>
    <property type="match status" value="1"/>
</dbReference>
<dbReference type="GO" id="GO:0003684">
    <property type="term" value="F:damaged DNA binding"/>
    <property type="evidence" value="ECO:0007669"/>
    <property type="project" value="InterPro"/>
</dbReference>
<feature type="compositionally biased region" description="Polar residues" evidence="23">
    <location>
        <begin position="217"/>
        <end position="227"/>
    </location>
</feature>
<feature type="domain" description="FPG-type" evidence="25">
    <location>
        <begin position="98"/>
        <end position="132"/>
    </location>
</feature>
<keyword evidence="6" id="KW-0677">Repeat</keyword>
<dbReference type="FunFam" id="1.10.8.50:FF:000008">
    <property type="entry name" value="Nei-like DNA glycosylase 3"/>
    <property type="match status" value="1"/>
</dbReference>
<keyword evidence="14" id="KW-0539">Nucleus</keyword>